<feature type="transmembrane region" description="Helical" evidence="6">
    <location>
        <begin position="406"/>
        <end position="431"/>
    </location>
</feature>
<proteinExistence type="predicted"/>
<feature type="transmembrane region" description="Helical" evidence="6">
    <location>
        <begin position="20"/>
        <end position="40"/>
    </location>
</feature>
<feature type="transmembrane region" description="Helical" evidence="6">
    <location>
        <begin position="47"/>
        <end position="66"/>
    </location>
</feature>
<evidence type="ECO:0000259" key="7">
    <source>
        <dbReference type="Pfam" id="PF03772"/>
    </source>
</evidence>
<dbReference type="PANTHER" id="PTHR30619">
    <property type="entry name" value="DNA INTERNALIZATION/COMPETENCE PROTEIN COMEC/REC2"/>
    <property type="match status" value="1"/>
</dbReference>
<evidence type="ECO:0000313" key="9">
    <source>
        <dbReference type="EMBL" id="PWJ58972.1"/>
    </source>
</evidence>
<dbReference type="Pfam" id="PF03772">
    <property type="entry name" value="Competence"/>
    <property type="match status" value="1"/>
</dbReference>
<feature type="domain" description="DUF4131" evidence="8">
    <location>
        <begin position="19"/>
        <end position="182"/>
    </location>
</feature>
<evidence type="ECO:0000256" key="6">
    <source>
        <dbReference type="SAM" id="Phobius"/>
    </source>
</evidence>
<evidence type="ECO:0000256" key="4">
    <source>
        <dbReference type="ARBA" id="ARBA00022989"/>
    </source>
</evidence>
<keyword evidence="2" id="KW-1003">Cell membrane</keyword>
<keyword evidence="5 6" id="KW-0472">Membrane</keyword>
<comment type="subcellular location">
    <subcellularLocation>
        <location evidence="1">Cell membrane</location>
        <topology evidence="1">Multi-pass membrane protein</topology>
    </subcellularLocation>
</comment>
<feature type="transmembrane region" description="Helical" evidence="6">
    <location>
        <begin position="472"/>
        <end position="493"/>
    </location>
</feature>
<keyword evidence="4 6" id="KW-1133">Transmembrane helix</keyword>
<name>A0A316AN55_9BACT</name>
<accession>A0A316AN55</accession>
<sequence>MGFVLCYGIGLLLGEYYSLSWNIVYLIGGLLACIVLVLLIYNSRDRLFPGLLCGTALCVVGVMNSVRVDLNYRNSVQHSGLGLTEFYTAMVIALPQKRTNSIQIPCELRQIYYAQGWHSFRQKIIISLPADQGQVPKPGQLVVVRGKPEIPRAPLNPFQFNYAQFLKNKGIYFTDYIRGPSLVVIDIPYHRGLKHWALEVSSWTDLTLRTNLQDDRSYGLLKAMLLGRRDDLRSDQIRDYTVSGAVHILSVSGLHVGILYLFLSALLGWIKRWRWGHFIYLVLMLLVLGFYAVLTGLPDSVVRATLMFSIFLLAQVFQRKQASVNSLAIAALLLLIWDPRALHHVGFQLSFLAMLGILLFYNPLYRLWGPENAVVRFIWQVTCLSVAAQLGTFPLSVFYFHQFPVYFWLINPFVILLTEFLLQSTLGLLFFEVFHLEVLSGIAGFWVGWSAFLTNLLVSMPKHLPGYLLEGLHFDIVEVLLLYSVLLLLWLASSSGHRHYLGWAGAVLVLATVYSSLLSVERFKLQEVVVFYSPGHDILAYKRGNRLRVFKTNEDGSDTLFLKNLLNNYVVEMNIDEVIYLKLDDSTEIRKLGQGGLIFWNGKTIYLGPYLSTIDGVDLAIITKIPNVHLLVFPDSNTLYVLGGQIRGEKRRKSAEALRRVHYYELAEGALRF</sequence>
<feature type="transmembrane region" description="Helical" evidence="6">
    <location>
        <begin position="275"/>
        <end position="294"/>
    </location>
</feature>
<reference evidence="9 10" key="1">
    <citation type="submission" date="2018-03" db="EMBL/GenBank/DDBJ databases">
        <title>Genomic Encyclopedia of Archaeal and Bacterial Type Strains, Phase II (KMG-II): from individual species to whole genera.</title>
        <authorList>
            <person name="Goeker M."/>
        </authorList>
    </citation>
    <scope>NUCLEOTIDE SEQUENCE [LARGE SCALE GENOMIC DNA]</scope>
    <source>
        <strain evidence="9 10">DSM 100346</strain>
    </source>
</reference>
<dbReference type="GO" id="GO:0005886">
    <property type="term" value="C:plasma membrane"/>
    <property type="evidence" value="ECO:0007669"/>
    <property type="project" value="UniProtKB-SubCell"/>
</dbReference>
<dbReference type="OrthoDB" id="9761531at2"/>
<dbReference type="InterPro" id="IPR004477">
    <property type="entry name" value="ComEC_N"/>
</dbReference>
<evidence type="ECO:0000256" key="1">
    <source>
        <dbReference type="ARBA" id="ARBA00004651"/>
    </source>
</evidence>
<dbReference type="RefSeq" id="WP_158281221.1">
    <property type="nucleotide sequence ID" value="NZ_QGDT01000003.1"/>
</dbReference>
<dbReference type="EMBL" id="QGDT01000003">
    <property type="protein sequence ID" value="PWJ58972.1"/>
    <property type="molecule type" value="Genomic_DNA"/>
</dbReference>
<comment type="caution">
    <text evidence="9">The sequence shown here is derived from an EMBL/GenBank/DDBJ whole genome shotgun (WGS) entry which is preliminary data.</text>
</comment>
<evidence type="ECO:0000313" key="10">
    <source>
        <dbReference type="Proteomes" id="UP000245880"/>
    </source>
</evidence>
<evidence type="ECO:0000259" key="8">
    <source>
        <dbReference type="Pfam" id="PF13567"/>
    </source>
</evidence>
<evidence type="ECO:0000256" key="2">
    <source>
        <dbReference type="ARBA" id="ARBA00022475"/>
    </source>
</evidence>
<dbReference type="AlphaFoldDB" id="A0A316AN55"/>
<dbReference type="Pfam" id="PF13567">
    <property type="entry name" value="DUF4131"/>
    <property type="match status" value="1"/>
</dbReference>
<feature type="domain" description="ComEC/Rec2-related protein" evidence="7">
    <location>
        <begin position="224"/>
        <end position="492"/>
    </location>
</feature>
<feature type="transmembrane region" description="Helical" evidence="6">
    <location>
        <begin position="438"/>
        <end position="460"/>
    </location>
</feature>
<organism evidence="9 10">
    <name type="scientific">Dyadobacter jejuensis</name>
    <dbReference type="NCBI Taxonomy" id="1082580"/>
    <lineage>
        <taxon>Bacteria</taxon>
        <taxon>Pseudomonadati</taxon>
        <taxon>Bacteroidota</taxon>
        <taxon>Cytophagia</taxon>
        <taxon>Cytophagales</taxon>
        <taxon>Spirosomataceae</taxon>
        <taxon>Dyadobacter</taxon>
    </lineage>
</organism>
<feature type="transmembrane region" description="Helical" evidence="6">
    <location>
        <begin position="244"/>
        <end position="263"/>
    </location>
</feature>
<keyword evidence="3 6" id="KW-0812">Transmembrane</keyword>
<dbReference type="InterPro" id="IPR025405">
    <property type="entry name" value="DUF4131"/>
</dbReference>
<gene>
    <name evidence="9" type="ORF">CLV98_103345</name>
</gene>
<evidence type="ECO:0000256" key="5">
    <source>
        <dbReference type="ARBA" id="ARBA00023136"/>
    </source>
</evidence>
<dbReference type="InterPro" id="IPR052159">
    <property type="entry name" value="Competence_DNA_uptake"/>
</dbReference>
<dbReference type="PANTHER" id="PTHR30619:SF1">
    <property type="entry name" value="RECOMBINATION PROTEIN 2"/>
    <property type="match status" value="1"/>
</dbReference>
<dbReference type="Proteomes" id="UP000245880">
    <property type="component" value="Unassembled WGS sequence"/>
</dbReference>
<protein>
    <submittedName>
        <fullName evidence="9">Competence protein ComEC</fullName>
    </submittedName>
</protein>
<evidence type="ECO:0000256" key="3">
    <source>
        <dbReference type="ARBA" id="ARBA00022692"/>
    </source>
</evidence>
<dbReference type="NCBIfam" id="TIGR00360">
    <property type="entry name" value="ComEC_N-term"/>
    <property type="match status" value="1"/>
</dbReference>
<keyword evidence="10" id="KW-1185">Reference proteome</keyword>
<feature type="transmembrane region" description="Helical" evidence="6">
    <location>
        <begin position="377"/>
        <end position="400"/>
    </location>
</feature>
<feature type="transmembrane region" description="Helical" evidence="6">
    <location>
        <begin position="500"/>
        <end position="520"/>
    </location>
</feature>
<feature type="transmembrane region" description="Helical" evidence="6">
    <location>
        <begin position="345"/>
        <end position="365"/>
    </location>
</feature>